<dbReference type="PANTHER" id="PTHR33447">
    <property type="entry name" value="GLUTATHIONE GAMMA-GLUTAMYLCYSTEINYLTRANSFERASE"/>
    <property type="match status" value="1"/>
</dbReference>
<reference evidence="6 7" key="1">
    <citation type="submission" date="2019-11" db="EMBL/GenBank/DDBJ databases">
        <title>Whole genome sequence of Oryza granulata.</title>
        <authorList>
            <person name="Li W."/>
        </authorList>
    </citation>
    <scope>NUCLEOTIDE SEQUENCE [LARGE SCALE GENOMIC DNA]</scope>
    <source>
        <strain evidence="7">cv. Menghai</strain>
        <tissue evidence="6">Leaf</tissue>
    </source>
</reference>
<evidence type="ECO:0000256" key="2">
    <source>
        <dbReference type="ARBA" id="ARBA00022539"/>
    </source>
</evidence>
<keyword evidence="2" id="KW-0104">Cadmium</keyword>
<dbReference type="GO" id="GO:0098849">
    <property type="term" value="P:cellular detoxification of cadmium ion"/>
    <property type="evidence" value="ECO:0007669"/>
    <property type="project" value="TreeGrafter"/>
</dbReference>
<keyword evidence="3" id="KW-0808">Transferase</keyword>
<dbReference type="AlphaFoldDB" id="A0A6G1DLF9"/>
<gene>
    <name evidence="6" type="ORF">E2562_019815</name>
</gene>
<keyword evidence="4" id="KW-0479">Metal-binding</keyword>
<dbReference type="Gene3D" id="3.90.70.30">
    <property type="entry name" value="Phytochelatin synthase, N-terminal domain"/>
    <property type="match status" value="1"/>
</dbReference>
<evidence type="ECO:0000256" key="4">
    <source>
        <dbReference type="ARBA" id="ARBA00022723"/>
    </source>
</evidence>
<dbReference type="GO" id="GO:0046938">
    <property type="term" value="P:phytochelatin biosynthetic process"/>
    <property type="evidence" value="ECO:0007669"/>
    <property type="project" value="InterPro"/>
</dbReference>
<evidence type="ECO:0000313" key="6">
    <source>
        <dbReference type="EMBL" id="KAF0913042.1"/>
    </source>
</evidence>
<dbReference type="GO" id="GO:0010273">
    <property type="term" value="P:detoxification of copper ion"/>
    <property type="evidence" value="ECO:0007669"/>
    <property type="project" value="TreeGrafter"/>
</dbReference>
<proteinExistence type="predicted"/>
<dbReference type="InterPro" id="IPR040409">
    <property type="entry name" value="PCS-like"/>
</dbReference>
<name>A0A6G1DLF9_9ORYZ</name>
<evidence type="ECO:0000313" key="7">
    <source>
        <dbReference type="Proteomes" id="UP000479710"/>
    </source>
</evidence>
<feature type="domain" description="Peptidase C83" evidence="5">
    <location>
        <begin position="1"/>
        <end position="115"/>
    </location>
</feature>
<keyword evidence="7" id="KW-1185">Reference proteome</keyword>
<dbReference type="InterPro" id="IPR007719">
    <property type="entry name" value="PCS_N"/>
</dbReference>
<dbReference type="OrthoDB" id="448954at2759"/>
<accession>A0A6G1DLF9</accession>
<dbReference type="Proteomes" id="UP000479710">
    <property type="component" value="Unassembled WGS sequence"/>
</dbReference>
<evidence type="ECO:0000256" key="3">
    <source>
        <dbReference type="ARBA" id="ARBA00022679"/>
    </source>
</evidence>
<dbReference type="PROSITE" id="PS51443">
    <property type="entry name" value="PCS"/>
    <property type="match status" value="1"/>
</dbReference>
<dbReference type="InterPro" id="IPR038156">
    <property type="entry name" value="PCS_N_sf"/>
</dbReference>
<dbReference type="Pfam" id="PF05023">
    <property type="entry name" value="Phytochelatin"/>
    <property type="match status" value="1"/>
</dbReference>
<dbReference type="PANTHER" id="PTHR33447:SF2">
    <property type="entry name" value="GLUTATHIONE GAMMA-GLUTAMYLCYSTEINYLTRANSFERASE"/>
    <property type="match status" value="1"/>
</dbReference>
<dbReference type="EMBL" id="SPHZ02000006">
    <property type="protein sequence ID" value="KAF0913042.1"/>
    <property type="molecule type" value="Genomic_DNA"/>
</dbReference>
<evidence type="ECO:0000256" key="1">
    <source>
        <dbReference type="ARBA" id="ARBA00012468"/>
    </source>
</evidence>
<dbReference type="InterPro" id="IPR038765">
    <property type="entry name" value="Papain-like_cys_pep_sf"/>
</dbReference>
<dbReference type="GO" id="GO:0046872">
    <property type="term" value="F:metal ion binding"/>
    <property type="evidence" value="ECO:0007669"/>
    <property type="project" value="UniProtKB-KW"/>
</dbReference>
<dbReference type="GO" id="GO:0016756">
    <property type="term" value="F:glutathione gamma-glutamylcysteinyltransferase activity"/>
    <property type="evidence" value="ECO:0007669"/>
    <property type="project" value="UniProtKB-EC"/>
</dbReference>
<comment type="caution">
    <text evidence="6">The sequence shown here is derived from an EMBL/GenBank/DDBJ whole genome shotgun (WGS) entry which is preliminary data.</text>
</comment>
<evidence type="ECO:0000259" key="5">
    <source>
        <dbReference type="PROSITE" id="PS51443"/>
    </source>
</evidence>
<protein>
    <recommendedName>
        <fullName evidence="1">glutathione gamma-glutamylcysteinyltransferase</fullName>
        <ecNumber evidence="1">2.3.2.15</ecNumber>
    </recommendedName>
</protein>
<organism evidence="6 7">
    <name type="scientific">Oryza meyeriana var. granulata</name>
    <dbReference type="NCBI Taxonomy" id="110450"/>
    <lineage>
        <taxon>Eukaryota</taxon>
        <taxon>Viridiplantae</taxon>
        <taxon>Streptophyta</taxon>
        <taxon>Embryophyta</taxon>
        <taxon>Tracheophyta</taxon>
        <taxon>Spermatophyta</taxon>
        <taxon>Magnoliopsida</taxon>
        <taxon>Liliopsida</taxon>
        <taxon>Poales</taxon>
        <taxon>Poaceae</taxon>
        <taxon>BOP clade</taxon>
        <taxon>Oryzoideae</taxon>
        <taxon>Oryzeae</taxon>
        <taxon>Oryzinae</taxon>
        <taxon>Oryza</taxon>
        <taxon>Oryza meyeriana</taxon>
    </lineage>
</organism>
<sequence>MTMASLYRHVLPSPLAVEFASEEGKRLFAEALQSETLQGFFYLISCFQTLSKPTFCSLASLSIILNALTIDPSRQWKGPWRWFDESMLDCCEHLDKVKAEGKVRPLERTTYPAIN</sequence>
<dbReference type="SUPFAM" id="SSF54001">
    <property type="entry name" value="Cysteine proteinases"/>
    <property type="match status" value="1"/>
</dbReference>
<dbReference type="EC" id="2.3.2.15" evidence="1"/>